<gene>
    <name evidence="2" type="ORF">ULMA_19070</name>
</gene>
<dbReference type="RefSeq" id="WP_151674251.1">
    <property type="nucleotide sequence ID" value="NZ_BKCG01000004.1"/>
</dbReference>
<keyword evidence="3" id="KW-1185">Reference proteome</keyword>
<dbReference type="CDD" id="cd02440">
    <property type="entry name" value="AdoMet_MTases"/>
    <property type="match status" value="1"/>
</dbReference>
<evidence type="ECO:0000313" key="2">
    <source>
        <dbReference type="EMBL" id="GER59799.1"/>
    </source>
</evidence>
<dbReference type="GO" id="GO:0008757">
    <property type="term" value="F:S-adenosylmethionine-dependent methyltransferase activity"/>
    <property type="evidence" value="ECO:0007669"/>
    <property type="project" value="InterPro"/>
</dbReference>
<evidence type="ECO:0000259" key="1">
    <source>
        <dbReference type="Pfam" id="PF08241"/>
    </source>
</evidence>
<protein>
    <submittedName>
        <fullName evidence="2">Type 12 methyltransferase</fullName>
    </submittedName>
</protein>
<dbReference type="OrthoDB" id="8385759at2"/>
<keyword evidence="2" id="KW-0808">Transferase</keyword>
<dbReference type="AlphaFoldDB" id="A0A5J4IPX3"/>
<name>A0A5J4IPX3_9FLAO</name>
<feature type="domain" description="Methyltransferase type 11" evidence="1">
    <location>
        <begin position="58"/>
        <end position="154"/>
    </location>
</feature>
<comment type="caution">
    <text evidence="2">The sequence shown here is derived from an EMBL/GenBank/DDBJ whole genome shotgun (WGS) entry which is preliminary data.</text>
</comment>
<reference evidence="2 3" key="1">
    <citation type="submission" date="2019-08" db="EMBL/GenBank/DDBJ databases">
        <title>Draft genome sequence of Ulvibacter marinus type strain NBRC 109484.</title>
        <authorList>
            <person name="Kawano K."/>
            <person name="Ushijima N."/>
            <person name="Kihara M."/>
            <person name="Itoh H."/>
        </authorList>
    </citation>
    <scope>NUCLEOTIDE SEQUENCE [LARGE SCALE GENOMIC DNA]</scope>
    <source>
        <strain evidence="2 3">NBRC 109484</strain>
    </source>
</reference>
<dbReference type="GO" id="GO:0032259">
    <property type="term" value="P:methylation"/>
    <property type="evidence" value="ECO:0007669"/>
    <property type="project" value="UniProtKB-KW"/>
</dbReference>
<dbReference type="InterPro" id="IPR013216">
    <property type="entry name" value="Methyltransf_11"/>
</dbReference>
<evidence type="ECO:0000313" key="3">
    <source>
        <dbReference type="Proteomes" id="UP000326509"/>
    </source>
</evidence>
<organism evidence="2 3">
    <name type="scientific">Patiriisocius marinus</name>
    <dbReference type="NCBI Taxonomy" id="1397112"/>
    <lineage>
        <taxon>Bacteria</taxon>
        <taxon>Pseudomonadati</taxon>
        <taxon>Bacteroidota</taxon>
        <taxon>Flavobacteriia</taxon>
        <taxon>Flavobacteriales</taxon>
        <taxon>Flavobacteriaceae</taxon>
        <taxon>Patiriisocius</taxon>
    </lineage>
</organism>
<dbReference type="SUPFAM" id="SSF53335">
    <property type="entry name" value="S-adenosyl-L-methionine-dependent methyltransferases"/>
    <property type="match status" value="1"/>
</dbReference>
<dbReference type="Proteomes" id="UP000326509">
    <property type="component" value="Unassembled WGS sequence"/>
</dbReference>
<dbReference type="Pfam" id="PF08241">
    <property type="entry name" value="Methyltransf_11"/>
    <property type="match status" value="1"/>
</dbReference>
<dbReference type="EMBL" id="BKCG01000004">
    <property type="protein sequence ID" value="GER59799.1"/>
    <property type="molecule type" value="Genomic_DNA"/>
</dbReference>
<dbReference type="Gene3D" id="3.40.50.150">
    <property type="entry name" value="Vaccinia Virus protein VP39"/>
    <property type="match status" value="1"/>
</dbReference>
<keyword evidence="2" id="KW-0489">Methyltransferase</keyword>
<proteinExistence type="predicted"/>
<accession>A0A5J4IPX3</accession>
<dbReference type="PANTHER" id="PTHR43861">
    <property type="entry name" value="TRANS-ACONITATE 2-METHYLTRANSFERASE-RELATED"/>
    <property type="match status" value="1"/>
</dbReference>
<sequence>MTDLTKAFNLNKETWNKRIAQHVASDFYDVAGFKKGQTSLNIFELKALGDVVDKSILHLQCHFGQDTLSWSRMGATCTGVDISDAAIAYARTLNDEISEDATFVCCNVLDVAKHIDEKFDIVFTSYGTIGWLPDLKPWAQMIAERLKPGGVFYIVDFHPIAWMFDYTVSPPVMKYGYQQREAIYEEYTGSYAAPDADFESKEYGWNHSLGEVVSSLANAGLTIEFLKEYEQSPYNVFPDLVTNKNGLYELPSKLYPLLFEVKAVKDKVFIGNSLQEF</sequence>
<dbReference type="PANTHER" id="PTHR43861:SF1">
    <property type="entry name" value="TRANS-ACONITATE 2-METHYLTRANSFERASE"/>
    <property type="match status" value="1"/>
</dbReference>
<dbReference type="InterPro" id="IPR029063">
    <property type="entry name" value="SAM-dependent_MTases_sf"/>
</dbReference>